<feature type="compositionally biased region" description="Polar residues" evidence="2">
    <location>
        <begin position="1"/>
        <end position="19"/>
    </location>
</feature>
<feature type="region of interest" description="Disordered" evidence="2">
    <location>
        <begin position="1"/>
        <end position="21"/>
    </location>
</feature>
<evidence type="ECO:0000313" key="4">
    <source>
        <dbReference type="Proteomes" id="UP000231019"/>
    </source>
</evidence>
<evidence type="ECO:0000256" key="2">
    <source>
        <dbReference type="SAM" id="MobiDB-lite"/>
    </source>
</evidence>
<dbReference type="EMBL" id="PFFQ01000003">
    <property type="protein sequence ID" value="PIW19608.1"/>
    <property type="molecule type" value="Genomic_DNA"/>
</dbReference>
<dbReference type="Proteomes" id="UP000231019">
    <property type="component" value="Unassembled WGS sequence"/>
</dbReference>
<dbReference type="AlphaFoldDB" id="A0A2M7GBN7"/>
<gene>
    <name evidence="3" type="ORF">COW36_00230</name>
</gene>
<feature type="compositionally biased region" description="Acidic residues" evidence="2">
    <location>
        <begin position="672"/>
        <end position="682"/>
    </location>
</feature>
<proteinExistence type="predicted"/>
<evidence type="ECO:0000313" key="3">
    <source>
        <dbReference type="EMBL" id="PIW19608.1"/>
    </source>
</evidence>
<reference evidence="3 4" key="1">
    <citation type="submission" date="2017-09" db="EMBL/GenBank/DDBJ databases">
        <title>Depth-based differentiation of microbial function through sediment-hosted aquifers and enrichment of novel symbionts in the deep terrestrial subsurface.</title>
        <authorList>
            <person name="Probst A.J."/>
            <person name="Ladd B."/>
            <person name="Jarett J.K."/>
            <person name="Geller-Mcgrath D.E."/>
            <person name="Sieber C.M."/>
            <person name="Emerson J.B."/>
            <person name="Anantharaman K."/>
            <person name="Thomas B.C."/>
            <person name="Malmstrom R."/>
            <person name="Stieglmeier M."/>
            <person name="Klingl A."/>
            <person name="Woyke T."/>
            <person name="Ryan C.M."/>
            <person name="Banfield J.F."/>
        </authorList>
    </citation>
    <scope>NUCLEOTIDE SEQUENCE [LARGE SCALE GENOMIC DNA]</scope>
    <source>
        <strain evidence="3">CG17_big_fil_post_rev_8_21_14_2_50_48_46</strain>
    </source>
</reference>
<sequence length="928" mass="101544">MVGKTTETVNPSQGGQQVKQGIDQADGGQLLEQGQSLMESPMIQREFGGVSSFSPQSVVVSDPSPTNRIEGLYQHASQAIQALHSADSYNEAQAQLETALQTINEIVDVKYRQPKRDAGQHLILIGPELMRDAQISCMLGDLQQIATQRHLSRDLDRLATQLRLPLGGLPGGDPISEKVGQVIALLKADPLDERTIITSLREASEMALRASDARGLENVGNAYIALGQQTRNADAVDAGIVLLKQASLVQNKFDVNTPLPAISQDEKRFYQTQYRPLLELEDTQALGDIRPGTKPDVIQTMYQRLIATESISSQEGQTVVYNTGSPSQLTAPELAAVANFSSTVQDLVLQVHAEILSGDFSKFRGNYFDTWQRGRTEQGAGHDFEAANLGYVIEERVYQLLEAKSHKIDATNFELNGVRWSRQSSEQMSKATRPDITLSLGRGREAYLDITSDGTGIGHVLNKGASRGEWLRKGSFVAEITYPKFELTSGIPDPATSKAPVSYEQRQKNQILILQMIRNQQGREALKTEIGGQLRDLINGRFKGHMAHLANSLFLTKNAGTRRQREDTEPLQKITGQAVKSMFVKDIGSSKLERLHGQEGDRIALQEIANGIGYARDYMQAVEAGTEKLENGDVFIPTATLDHISDLIERYQTLEEEYDDFNRTLQGIEIDDDVDYEDDVDEVSSQSSSDGGDSLVQKRPRLDLHDDAAQGLGSDKAESVRSVDDLGGDEEGGYILVEAANNQFQLFGGRSGCSPMSMLGIAHLFATNGVPTVDGLQRTLTDGVAAFRIMHQNAVLVAREARVDVNTRYFNPVEIPDRTVADNGLVRGATVTQANRGSAITDRLTALMAAAPGDIGLSVVLNAYTVSVTKVNNQYIVYDSHGFYPVSSKAFSASFGTAVEAMEMIQRMINGRLRDGDDASITSFTRRV</sequence>
<protein>
    <submittedName>
        <fullName evidence="3">Uncharacterized protein</fullName>
    </submittedName>
</protein>
<feature type="coiled-coil region" evidence="1">
    <location>
        <begin position="644"/>
        <end position="671"/>
    </location>
</feature>
<feature type="region of interest" description="Disordered" evidence="2">
    <location>
        <begin position="672"/>
        <end position="699"/>
    </location>
</feature>
<feature type="compositionally biased region" description="Low complexity" evidence="2">
    <location>
        <begin position="683"/>
        <end position="694"/>
    </location>
</feature>
<accession>A0A2M7GBN7</accession>
<comment type="caution">
    <text evidence="3">The sequence shown here is derived from an EMBL/GenBank/DDBJ whole genome shotgun (WGS) entry which is preliminary data.</text>
</comment>
<keyword evidence="1" id="KW-0175">Coiled coil</keyword>
<evidence type="ECO:0000256" key="1">
    <source>
        <dbReference type="SAM" id="Coils"/>
    </source>
</evidence>
<organism evidence="3 4">
    <name type="scientific">bacterium (Candidatus Blackallbacteria) CG17_big_fil_post_rev_8_21_14_2_50_48_46</name>
    <dbReference type="NCBI Taxonomy" id="2014261"/>
    <lineage>
        <taxon>Bacteria</taxon>
        <taxon>Candidatus Blackallbacteria</taxon>
    </lineage>
</organism>
<name>A0A2M7GBN7_9BACT</name>